<evidence type="ECO:0000313" key="2">
    <source>
        <dbReference type="Proteomes" id="UP000256780"/>
    </source>
</evidence>
<comment type="caution">
    <text evidence="1">The sequence shown here is derived from an EMBL/GenBank/DDBJ whole genome shotgun (WGS) entry which is preliminary data.</text>
</comment>
<protein>
    <submittedName>
        <fullName evidence="1">Uncharacterized protein</fullName>
    </submittedName>
</protein>
<gene>
    <name evidence="1" type="ORF">CBM2587_B90743</name>
</gene>
<reference evidence="1 2" key="1">
    <citation type="submission" date="2018-01" db="EMBL/GenBank/DDBJ databases">
        <authorList>
            <person name="Clerissi C."/>
        </authorList>
    </citation>
    <scope>NUCLEOTIDE SEQUENCE [LARGE SCALE GENOMIC DNA]</scope>
    <source>
        <strain evidence="1">Cupriavidus sp. LMG 19464</strain>
    </source>
</reference>
<accession>A0A975XFA5</accession>
<sequence length="27" mass="2990">MRAVLHFCGFAPPVSLVLPQYASDAWI</sequence>
<dbReference type="AlphaFoldDB" id="A0A975XFA5"/>
<dbReference type="Proteomes" id="UP000256780">
    <property type="component" value="Chromosome CBM2587_b"/>
</dbReference>
<evidence type="ECO:0000313" key="1">
    <source>
        <dbReference type="EMBL" id="SOY68307.1"/>
    </source>
</evidence>
<dbReference type="EMBL" id="OFSQ01000038">
    <property type="protein sequence ID" value="SOY68307.1"/>
    <property type="molecule type" value="Genomic_DNA"/>
</dbReference>
<proteinExistence type="predicted"/>
<name>A0A975XFA5_9BURK</name>
<organism evidence="1 2">
    <name type="scientific">Cupriavidus taiwanensis</name>
    <dbReference type="NCBI Taxonomy" id="164546"/>
    <lineage>
        <taxon>Bacteria</taxon>
        <taxon>Pseudomonadati</taxon>
        <taxon>Pseudomonadota</taxon>
        <taxon>Betaproteobacteria</taxon>
        <taxon>Burkholderiales</taxon>
        <taxon>Burkholderiaceae</taxon>
        <taxon>Cupriavidus</taxon>
    </lineage>
</organism>